<keyword evidence="4" id="KW-1185">Reference proteome</keyword>
<reference evidence="3 4" key="1">
    <citation type="submission" date="2019-04" db="EMBL/GenBank/DDBJ databases">
        <title>Crenobacter sp. nov.</title>
        <authorList>
            <person name="Shi S."/>
        </authorList>
    </citation>
    <scope>NUCLEOTIDE SEQUENCE [LARGE SCALE GENOMIC DNA]</scope>
    <source>
        <strain evidence="3 4">GY 70310</strain>
    </source>
</reference>
<organism evidence="3 4">
    <name type="scientific">Crenobacter intestini</name>
    <dbReference type="NCBI Taxonomy" id="2563443"/>
    <lineage>
        <taxon>Bacteria</taxon>
        <taxon>Pseudomonadati</taxon>
        <taxon>Pseudomonadota</taxon>
        <taxon>Betaproteobacteria</taxon>
        <taxon>Neisseriales</taxon>
        <taxon>Neisseriaceae</taxon>
        <taxon>Crenobacter</taxon>
    </lineage>
</organism>
<dbReference type="RefSeq" id="WP_136551184.1">
    <property type="nucleotide sequence ID" value="NZ_STGJ01000001.1"/>
</dbReference>
<dbReference type="AlphaFoldDB" id="A0A4V4N966"/>
<dbReference type="PANTHER" id="PTHR48100:SF62">
    <property type="entry name" value="GLUCOSYL-3-PHOSPHOGLYCERATE PHOSPHATASE"/>
    <property type="match status" value="1"/>
</dbReference>
<feature type="binding site" evidence="2">
    <location>
        <position position="62"/>
    </location>
    <ligand>
        <name>substrate</name>
    </ligand>
</feature>
<evidence type="ECO:0000313" key="3">
    <source>
        <dbReference type="EMBL" id="TIC87173.1"/>
    </source>
</evidence>
<feature type="binding site" evidence="2">
    <location>
        <begin position="86"/>
        <end position="89"/>
    </location>
    <ligand>
        <name>substrate</name>
    </ligand>
</feature>
<dbReference type="InterPro" id="IPR001345">
    <property type="entry name" value="PG/BPGM_mutase_AS"/>
</dbReference>
<evidence type="ECO:0000256" key="1">
    <source>
        <dbReference type="PIRSR" id="PIRSR613078-1"/>
    </source>
</evidence>
<dbReference type="PROSITE" id="PS00175">
    <property type="entry name" value="PG_MUTASE"/>
    <property type="match status" value="1"/>
</dbReference>
<proteinExistence type="predicted"/>
<dbReference type="InterPro" id="IPR029033">
    <property type="entry name" value="His_PPase_superfam"/>
</dbReference>
<accession>A0A4V4N966</accession>
<dbReference type="Proteomes" id="UP000308891">
    <property type="component" value="Unassembled WGS sequence"/>
</dbReference>
<evidence type="ECO:0000256" key="2">
    <source>
        <dbReference type="PIRSR" id="PIRSR613078-2"/>
    </source>
</evidence>
<dbReference type="PIRSF" id="PIRSF000709">
    <property type="entry name" value="6PFK_2-Ptase"/>
    <property type="match status" value="1"/>
</dbReference>
<name>A0A4V4N966_9NEIS</name>
<feature type="active site" description="Tele-phosphohistidine intermediate" evidence="1">
    <location>
        <position position="13"/>
    </location>
</feature>
<gene>
    <name evidence="3" type="ORF">E5K04_01785</name>
</gene>
<comment type="caution">
    <text evidence="3">The sequence shown here is derived from an EMBL/GenBank/DDBJ whole genome shotgun (WGS) entry which is preliminary data.</text>
</comment>
<dbReference type="Pfam" id="PF00300">
    <property type="entry name" value="His_Phos_1"/>
    <property type="match status" value="1"/>
</dbReference>
<dbReference type="InterPro" id="IPR050275">
    <property type="entry name" value="PGM_Phosphatase"/>
</dbReference>
<feature type="binding site" evidence="2">
    <location>
        <begin position="12"/>
        <end position="19"/>
    </location>
    <ligand>
        <name>substrate</name>
    </ligand>
</feature>
<dbReference type="SMART" id="SM00855">
    <property type="entry name" value="PGAM"/>
    <property type="match status" value="1"/>
</dbReference>
<dbReference type="OrthoDB" id="9781415at2"/>
<dbReference type="SUPFAM" id="SSF53254">
    <property type="entry name" value="Phosphoglycerate mutase-like"/>
    <property type="match status" value="1"/>
</dbReference>
<sequence length="211" mass="22999">MHTATTTVCLVRHGETDWNVERRLQGHLDIPLNANGHAQAARLAAALQGQRFDALIASDLTRTRQTAAPLSAALGLPVCLDARWRERHYGALQGLTLDEAPSLAPAPWRAYRERTPGHPLCGGESLTDFAGRVAAALEDVERHYSGRRVLVVCHGGVLDIVWRIASGEPLDTPRKVPIPNAALNTLSHRAGCWHLDTWASLEHLGDALDEL</sequence>
<dbReference type="Gene3D" id="3.40.50.1240">
    <property type="entry name" value="Phosphoglycerate mutase-like"/>
    <property type="match status" value="1"/>
</dbReference>
<protein>
    <submittedName>
        <fullName evidence="3">Histidine phosphatase family protein</fullName>
    </submittedName>
</protein>
<dbReference type="InterPro" id="IPR013078">
    <property type="entry name" value="His_Pase_superF_clade-1"/>
</dbReference>
<dbReference type="GO" id="GO:0005737">
    <property type="term" value="C:cytoplasm"/>
    <property type="evidence" value="ECO:0007669"/>
    <property type="project" value="TreeGrafter"/>
</dbReference>
<dbReference type="PANTHER" id="PTHR48100">
    <property type="entry name" value="BROAD-SPECIFICITY PHOSPHATASE YOR283W-RELATED"/>
    <property type="match status" value="1"/>
</dbReference>
<feature type="active site" description="Proton donor/acceptor" evidence="1">
    <location>
        <position position="86"/>
    </location>
</feature>
<dbReference type="GO" id="GO:0016791">
    <property type="term" value="F:phosphatase activity"/>
    <property type="evidence" value="ECO:0007669"/>
    <property type="project" value="TreeGrafter"/>
</dbReference>
<dbReference type="EMBL" id="STGJ01000001">
    <property type="protein sequence ID" value="TIC87173.1"/>
    <property type="molecule type" value="Genomic_DNA"/>
</dbReference>
<dbReference type="CDD" id="cd07067">
    <property type="entry name" value="HP_PGM_like"/>
    <property type="match status" value="1"/>
</dbReference>
<evidence type="ECO:0000313" key="4">
    <source>
        <dbReference type="Proteomes" id="UP000308891"/>
    </source>
</evidence>